<dbReference type="PANTHER" id="PTHR14009:SF34">
    <property type="entry name" value="LETM1 RBD DOMAIN-CONTAINING PROTEIN"/>
    <property type="match status" value="1"/>
</dbReference>
<dbReference type="RefSeq" id="XP_040969406.1">
    <property type="nucleotide sequence ID" value="XM_041113472.1"/>
</dbReference>
<dbReference type="GeneID" id="121229356"/>
<gene>
    <name evidence="2" type="primary">LOC121229356</name>
</gene>
<protein>
    <recommendedName>
        <fullName evidence="3">Letm1 RBD domain-containing protein</fullName>
    </recommendedName>
</protein>
<reference evidence="1" key="1">
    <citation type="journal article" date="2020" name="Nat. Genet.">
        <title>Genomic diversifications of five Gossypium allopolyploid species and their impact on cotton improvement.</title>
        <authorList>
            <person name="Chen Z.J."/>
            <person name="Sreedasyam A."/>
            <person name="Ando A."/>
            <person name="Song Q."/>
            <person name="De Santiago L.M."/>
            <person name="Hulse-Kemp A.M."/>
            <person name="Ding M."/>
            <person name="Ye W."/>
            <person name="Kirkbride R.C."/>
            <person name="Jenkins J."/>
            <person name="Plott C."/>
            <person name="Lovell J."/>
            <person name="Lin Y.M."/>
            <person name="Vaughn R."/>
            <person name="Liu B."/>
            <person name="Simpson S."/>
            <person name="Scheffler B.E."/>
            <person name="Wen L."/>
            <person name="Saski C.A."/>
            <person name="Grover C.E."/>
            <person name="Hu G."/>
            <person name="Conover J.L."/>
            <person name="Carlson J.W."/>
            <person name="Shu S."/>
            <person name="Boston L.B."/>
            <person name="Williams M."/>
            <person name="Peterson D.G."/>
            <person name="McGee K."/>
            <person name="Jones D.C."/>
            <person name="Wendel J.F."/>
            <person name="Stelly D.M."/>
            <person name="Grimwood J."/>
            <person name="Schmutz J."/>
        </authorList>
    </citation>
    <scope>NUCLEOTIDE SEQUENCE [LARGE SCALE GENOMIC DNA]</scope>
    <source>
        <strain evidence="1">cv. TM-1</strain>
    </source>
</reference>
<proteinExistence type="predicted"/>
<evidence type="ECO:0008006" key="3">
    <source>
        <dbReference type="Google" id="ProtNLM"/>
    </source>
</evidence>
<evidence type="ECO:0000313" key="1">
    <source>
        <dbReference type="Proteomes" id="UP000818029"/>
    </source>
</evidence>
<dbReference type="PANTHER" id="PTHR14009">
    <property type="entry name" value="LEUCINE ZIPPER-EF-HAND CONTAINING TRANSMEMBRANE PROTEIN"/>
    <property type="match status" value="1"/>
</dbReference>
<sequence>MASHLFLQLPHFSYYTQTFRSSYGWDWKPSSSTFHCSNLHPRLRRSHFTAKKSNLLGLWFAGYTSSKAILLGALSSVSSSPPCDPSDTGNEALLLEADSPATEFNRVNCLLWVLHESARSFSLSVESLELDGTSTELAMAWNGKDVHRWHKRIAHQVAVYAMLKTIIEVEILLSQERHNNPSPVRKILTTETDSLEEFIESQLKLRHPELVEWFRVVELPRMAEFFNPLLKKWSTEYAGSGVAGIIVAISCCAAVEKLCSEHISCPLSKILVGDAIAELMDLSHGIVSVDKLHKLATEAGFETHFLLHFGAKVLSGKKSDDLEFWIGLAQRKLSVAFTKETTIPGKLAFNSKVQADSLATLGLFAYLGRRTRLFLSQLRINDLDELVKDFLSYLECGILFIYPEFSSISVYQFFMEVVTDEIGWLDFYDTISCTRYSEKGRSKQHTIQAEKEIILSKVFTVCYDVFSGFAHFSRSAQQPLDSQLLAFLLQSQKLLCICLEDYWAAYDRSGEPLKITNSSDSKDGSSTGAIGSGTTRFSEVLEALTTEEPQIDEFRHLCLIKRLQLFGSAGKDMVSFEEGTSISKSSSLNESLIRKYCIKLISSSRDVCLGTQLLFVDITVSLELLAKQLRGQKVTARERRKLKRTLNDIATLIPVTILMLLPVSAVGHAAMLAAINKYIPSLIPSPYSSERLDTAKQLKRTKKMDVTSWSNLQDPNSKTP</sequence>
<organism evidence="1 2">
    <name type="scientific">Gossypium hirsutum</name>
    <name type="common">Upland cotton</name>
    <name type="synonym">Gossypium mexicanum</name>
    <dbReference type="NCBI Taxonomy" id="3635"/>
    <lineage>
        <taxon>Eukaryota</taxon>
        <taxon>Viridiplantae</taxon>
        <taxon>Streptophyta</taxon>
        <taxon>Embryophyta</taxon>
        <taxon>Tracheophyta</taxon>
        <taxon>Spermatophyta</taxon>
        <taxon>Magnoliopsida</taxon>
        <taxon>eudicotyledons</taxon>
        <taxon>Gunneridae</taxon>
        <taxon>Pentapetalae</taxon>
        <taxon>rosids</taxon>
        <taxon>malvids</taxon>
        <taxon>Malvales</taxon>
        <taxon>Malvaceae</taxon>
        <taxon>Malvoideae</taxon>
        <taxon>Gossypium</taxon>
    </lineage>
</organism>
<dbReference type="Proteomes" id="UP000818029">
    <property type="component" value="Chromosome A05"/>
</dbReference>
<reference evidence="2" key="2">
    <citation type="submission" date="2025-08" db="UniProtKB">
        <authorList>
            <consortium name="RefSeq"/>
        </authorList>
    </citation>
    <scope>IDENTIFICATION</scope>
</reference>
<dbReference type="InterPro" id="IPR044202">
    <property type="entry name" value="LETM1/MDM38-like"/>
</dbReference>
<keyword evidence="1" id="KW-1185">Reference proteome</keyword>
<accession>A0ABM3BQU0</accession>
<evidence type="ECO:0000313" key="2">
    <source>
        <dbReference type="RefSeq" id="XP_040969406.1"/>
    </source>
</evidence>
<name>A0ABM3BQU0_GOSHI</name>